<evidence type="ECO:0000313" key="2">
    <source>
        <dbReference type="EMBL" id="PHV58999.1"/>
    </source>
</evidence>
<reference evidence="3" key="3">
    <citation type="submission" date="2022-11" db="EMBL/GenBank/DDBJ databases">
        <authorList>
            <person name="Johnson J.D."/>
        </authorList>
    </citation>
    <scope>NUCLEOTIDE SEQUENCE</scope>
    <source>
        <strain evidence="1">E28</strain>
        <strain evidence="3">E37</strain>
    </source>
</reference>
<sequence length="77" mass="9366">MKIKLFNRESVFDSYYSNGMTKYRQETDEEIENKVNEFMADKKVIDIKYQEATYGTYEDMSIQLSIMVMYEEVRKYD</sequence>
<dbReference type="AlphaFoldDB" id="A0A2G3NZQ3"/>
<evidence type="ECO:0000313" key="1">
    <source>
        <dbReference type="EMBL" id="MCW8677498.1"/>
    </source>
</evidence>
<evidence type="ECO:0000313" key="3">
    <source>
        <dbReference type="EMBL" id="WAK63439.1"/>
    </source>
</evidence>
<protein>
    <recommendedName>
        <fullName evidence="7">Phage protein</fullName>
    </recommendedName>
</protein>
<organism evidence="3 5">
    <name type="scientific">Streptococcus macedonicus</name>
    <name type="common">Streptococcus gallolyticus macedonicus</name>
    <dbReference type="NCBI Taxonomy" id="59310"/>
    <lineage>
        <taxon>Bacteria</taxon>
        <taxon>Bacillati</taxon>
        <taxon>Bacillota</taxon>
        <taxon>Bacilli</taxon>
        <taxon>Lactobacillales</taxon>
        <taxon>Streptococcaceae</taxon>
        <taxon>Streptococcus</taxon>
    </lineage>
</organism>
<dbReference type="EMBL" id="CP113440">
    <property type="protein sequence ID" value="WAK63439.1"/>
    <property type="molecule type" value="Genomic_DNA"/>
</dbReference>
<evidence type="ECO:0000313" key="6">
    <source>
        <dbReference type="Proteomes" id="UP001209889"/>
    </source>
</evidence>
<dbReference type="EMBL" id="JAPHJC010000007">
    <property type="protein sequence ID" value="MCW8677498.1"/>
    <property type="molecule type" value="Genomic_DNA"/>
</dbReference>
<evidence type="ECO:0000313" key="4">
    <source>
        <dbReference type="Proteomes" id="UP000221763"/>
    </source>
</evidence>
<name>A0A2G3NZQ3_STRMC</name>
<dbReference type="RefSeq" id="WP_099420977.1">
    <property type="nucleotide sequence ID" value="NZ_CP113440.1"/>
</dbReference>
<accession>A0A2G3NZQ3</accession>
<evidence type="ECO:0000313" key="5">
    <source>
        <dbReference type="Proteomes" id="UP001156410"/>
    </source>
</evidence>
<keyword evidence="6" id="KW-1185">Reference proteome</keyword>
<reference evidence="3" key="2">
    <citation type="submission" date="2022-11" db="EMBL/GenBank/DDBJ databases">
        <title>Streptococcus macedonicus and Acinetobacter baumannii: co-inhabitants of the cheese production environment.</title>
        <authorList>
            <person name="Johnson J."/>
        </authorList>
    </citation>
    <scope>NUCLEOTIDE SEQUENCE</scope>
    <source>
        <strain evidence="3">E37</strain>
    </source>
</reference>
<dbReference type="Proteomes" id="UP001209889">
    <property type="component" value="Unassembled WGS sequence"/>
</dbReference>
<reference evidence="2 4" key="1">
    <citation type="submission" date="2017-10" db="EMBL/GenBank/DDBJ databases">
        <title>Whole-genome sequence of three Streptococcus macedonicus strains isolated from Italian cheeses of the Veneto region.</title>
        <authorList>
            <person name="Treu L."/>
            <person name="De Diego-Diaz B."/>
            <person name="Papadimitriou K."/>
            <person name="Tsakalidou E."/>
            <person name="Corich V."/>
            <person name="Giacomini A."/>
        </authorList>
    </citation>
    <scope>NUCLEOTIDE SEQUENCE [LARGE SCALE GENOMIC DNA]</scope>
    <source>
        <strain evidence="2 4">19AS</strain>
    </source>
</reference>
<evidence type="ECO:0008006" key="7">
    <source>
        <dbReference type="Google" id="ProtNLM"/>
    </source>
</evidence>
<proteinExistence type="predicted"/>
<gene>
    <name evidence="2" type="ORF">CS009_00030</name>
    <name evidence="3" type="ORF">OQG81_00670</name>
    <name evidence="1" type="ORF">OQH01_02860</name>
</gene>
<dbReference type="EMBL" id="PEBN01000001">
    <property type="protein sequence ID" value="PHV58999.1"/>
    <property type="molecule type" value="Genomic_DNA"/>
</dbReference>
<dbReference type="Proteomes" id="UP000221763">
    <property type="component" value="Unassembled WGS sequence"/>
</dbReference>
<reference evidence="1" key="4">
    <citation type="submission" date="2024-05" db="EMBL/GenBank/DDBJ databases">
        <title>Streptococcus macedonicus and Acinetobacter baumannii: co-inhabitants of the cheese production environment.</title>
        <authorList>
            <person name="Johnson J."/>
            <person name="Curtin C."/>
            <person name="Waite-Cusic J."/>
        </authorList>
    </citation>
    <scope>NUCLEOTIDE SEQUENCE</scope>
    <source>
        <strain evidence="1">E28</strain>
    </source>
</reference>
<dbReference type="Proteomes" id="UP001156410">
    <property type="component" value="Chromosome"/>
</dbReference>